<proteinExistence type="predicted"/>
<dbReference type="Proteomes" id="UP000186922">
    <property type="component" value="Unassembled WGS sequence"/>
</dbReference>
<gene>
    <name evidence="2" type="primary">RvY_13005-1</name>
    <name evidence="2" type="synonym">RvY_13005.1</name>
    <name evidence="2" type="ORF">RvY_13005</name>
</gene>
<comment type="caution">
    <text evidence="2">The sequence shown here is derived from an EMBL/GenBank/DDBJ whole genome shotgun (WGS) entry which is preliminary data.</text>
</comment>
<reference evidence="2 3" key="1">
    <citation type="journal article" date="2016" name="Nat. Commun.">
        <title>Extremotolerant tardigrade genome and improved radiotolerance of human cultured cells by tardigrade-unique protein.</title>
        <authorList>
            <person name="Hashimoto T."/>
            <person name="Horikawa D.D."/>
            <person name="Saito Y."/>
            <person name="Kuwahara H."/>
            <person name="Kozuka-Hata H."/>
            <person name="Shin-I T."/>
            <person name="Minakuchi Y."/>
            <person name="Ohishi K."/>
            <person name="Motoyama A."/>
            <person name="Aizu T."/>
            <person name="Enomoto A."/>
            <person name="Kondo K."/>
            <person name="Tanaka S."/>
            <person name="Hara Y."/>
            <person name="Koshikawa S."/>
            <person name="Sagara H."/>
            <person name="Miura T."/>
            <person name="Yokobori S."/>
            <person name="Miyagawa K."/>
            <person name="Suzuki Y."/>
            <person name="Kubo T."/>
            <person name="Oyama M."/>
            <person name="Kohara Y."/>
            <person name="Fujiyama A."/>
            <person name="Arakawa K."/>
            <person name="Katayama T."/>
            <person name="Toyoda A."/>
            <person name="Kunieda T."/>
        </authorList>
    </citation>
    <scope>NUCLEOTIDE SEQUENCE [LARGE SCALE GENOMIC DNA]</scope>
    <source>
        <strain evidence="2 3">YOKOZUNA-1</strain>
    </source>
</reference>
<name>A0A1D1VRS7_RAMVA</name>
<organism evidence="2 3">
    <name type="scientific">Ramazzottius varieornatus</name>
    <name type="common">Water bear</name>
    <name type="synonym">Tardigrade</name>
    <dbReference type="NCBI Taxonomy" id="947166"/>
    <lineage>
        <taxon>Eukaryota</taxon>
        <taxon>Metazoa</taxon>
        <taxon>Ecdysozoa</taxon>
        <taxon>Tardigrada</taxon>
        <taxon>Eutardigrada</taxon>
        <taxon>Parachela</taxon>
        <taxon>Hypsibioidea</taxon>
        <taxon>Ramazzottiidae</taxon>
        <taxon>Ramazzottius</taxon>
    </lineage>
</organism>
<dbReference type="EMBL" id="BDGG01000008">
    <property type="protein sequence ID" value="GAV02438.1"/>
    <property type="molecule type" value="Genomic_DNA"/>
</dbReference>
<dbReference type="AlphaFoldDB" id="A0A1D1VRS7"/>
<protein>
    <submittedName>
        <fullName evidence="2">Uncharacterized protein</fullName>
    </submittedName>
</protein>
<evidence type="ECO:0000313" key="2">
    <source>
        <dbReference type="EMBL" id="GAV02438.1"/>
    </source>
</evidence>
<sequence length="172" mass="19500">MFVHPSRDPQTFSQISGTTHATSSGNSTRAAMPGKTYKHRILANPVSGSRLLHRMLLHGRSFCWPAHAVQSLGQRTSTCRKHNVFGRVRSHRRHPYHIEETESPKMTPGHGSYAKPTQYYVRQSLPCESTQLCHVMSYESLRYVLPDRQRFSGDAGSPSVLPRMMTCFPTFL</sequence>
<keyword evidence="3" id="KW-1185">Reference proteome</keyword>
<evidence type="ECO:0000313" key="3">
    <source>
        <dbReference type="Proteomes" id="UP000186922"/>
    </source>
</evidence>
<accession>A0A1D1VRS7</accession>
<feature type="compositionally biased region" description="Polar residues" evidence="1">
    <location>
        <begin position="8"/>
        <end position="29"/>
    </location>
</feature>
<evidence type="ECO:0000256" key="1">
    <source>
        <dbReference type="SAM" id="MobiDB-lite"/>
    </source>
</evidence>
<feature type="region of interest" description="Disordered" evidence="1">
    <location>
        <begin position="1"/>
        <end position="32"/>
    </location>
</feature>